<sequence length="390" mass="42038">MLRVLLLGIGTGMSLAACTPDSDPPAAANRGHVDTHPGGVATDSRSPDHMSSFNGGEPTSPKLRLAVLGDSDSHSFHDAVSLHYGTPEARGGAQQASTWQWTEILGRLRPRDIDQGPFGEVGSSGAGAWLRRNVMGSLVRQHKEDFRYNFAFSGATCGALNNPTFGQVPGLLAEMARDPQGWKDVPSVVLIRIGINSLGKREDLQAFAKTGADADNLARVQACADQVAQAVSALKARDPALDIILVGILNNVDWPPLHASFRNAQEQTNIAAVLDAYDQRLRQIAESTKGVHFFDDRAFFRHWFGARDAQGQPAYKQVKLLGKREVSVTQGDEPWNAVIGDGHAGTVWNGLWAAAMVNEFNRIKGLDIPPIQPVEIARAADPDGRFGLSE</sequence>
<dbReference type="PROSITE" id="PS51257">
    <property type="entry name" value="PROKAR_LIPOPROTEIN"/>
    <property type="match status" value="1"/>
</dbReference>
<feature type="domain" description="SGNH hydrolase-type esterase" evidence="3">
    <location>
        <begin position="132"/>
        <end position="301"/>
    </location>
</feature>
<evidence type="ECO:0000256" key="2">
    <source>
        <dbReference type="SAM" id="SignalP"/>
    </source>
</evidence>
<reference evidence="4 5" key="1">
    <citation type="submission" date="2010-12" db="EMBL/GenBank/DDBJ databases">
        <authorList>
            <person name="Muzny D."/>
            <person name="Qin X."/>
            <person name="Deng J."/>
            <person name="Jiang H."/>
            <person name="Liu Y."/>
            <person name="Qu J."/>
            <person name="Song X.-Z."/>
            <person name="Zhang L."/>
            <person name="Thornton R."/>
            <person name="Coyle M."/>
            <person name="Francisco L."/>
            <person name="Jackson L."/>
            <person name="Javaid M."/>
            <person name="Korchina V."/>
            <person name="Kovar C."/>
            <person name="Mata R."/>
            <person name="Mathew T."/>
            <person name="Ngo R."/>
            <person name="Nguyen L."/>
            <person name="Nguyen N."/>
            <person name="Okwuonu G."/>
            <person name="Ongeri F."/>
            <person name="Pham C."/>
            <person name="Simmons D."/>
            <person name="Wilczek-Boney K."/>
            <person name="Hale W."/>
            <person name="Jakkamsetti A."/>
            <person name="Pham P."/>
            <person name="Ruth R."/>
            <person name="San Lucas F."/>
            <person name="Warren J."/>
            <person name="Zhang J."/>
            <person name="Zhao Z."/>
            <person name="Zhou C."/>
            <person name="Zhu D."/>
            <person name="Lee S."/>
            <person name="Bess C."/>
            <person name="Blankenburg K."/>
            <person name="Forbes L."/>
            <person name="Fu Q."/>
            <person name="Gubbala S."/>
            <person name="Hirani K."/>
            <person name="Jayaseelan J.C."/>
            <person name="Lara F."/>
            <person name="Munidasa M."/>
            <person name="Palculict T."/>
            <person name="Patil S."/>
            <person name="Pu L.-L."/>
            <person name="Saada N."/>
            <person name="Tang L."/>
            <person name="Weissenberger G."/>
            <person name="Zhu Y."/>
            <person name="Hemphill L."/>
            <person name="Shang Y."/>
            <person name="Youmans B."/>
            <person name="Ayvaz T."/>
            <person name="Ross M."/>
            <person name="Santibanez J."/>
            <person name="Aqrawi P."/>
            <person name="Gross S."/>
            <person name="Joshi V."/>
            <person name="Fowler G."/>
            <person name="Nazareth L."/>
            <person name="Reid J."/>
            <person name="Worley K."/>
            <person name="Petrosino J."/>
            <person name="Highlander S."/>
            <person name="Gibbs R."/>
        </authorList>
    </citation>
    <scope>NUCLEOTIDE SEQUENCE [LARGE SCALE GENOMIC DNA]</scope>
    <source>
        <strain evidence="4 5">ATCC 51599</strain>
    </source>
</reference>
<feature type="signal peptide" evidence="2">
    <location>
        <begin position="1"/>
        <end position="16"/>
    </location>
</feature>
<dbReference type="AlphaFoldDB" id="E7RWH6"/>
<dbReference type="Gene3D" id="3.40.50.1110">
    <property type="entry name" value="SGNH hydrolase"/>
    <property type="match status" value="1"/>
</dbReference>
<name>E7RWH6_9BURK</name>
<dbReference type="HOGENOM" id="CLU_707485_0_0_4"/>
<feature type="chain" id="PRO_5003224085" description="SGNH hydrolase-type esterase domain-containing protein" evidence="2">
    <location>
        <begin position="17"/>
        <end position="390"/>
    </location>
</feature>
<dbReference type="InterPro" id="IPR036514">
    <property type="entry name" value="SGNH_hydro_sf"/>
</dbReference>
<keyword evidence="5" id="KW-1185">Reference proteome</keyword>
<evidence type="ECO:0000313" key="4">
    <source>
        <dbReference type="EMBL" id="EFV95080.1"/>
    </source>
</evidence>
<dbReference type="SUPFAM" id="SSF52266">
    <property type="entry name" value="SGNH hydrolase"/>
    <property type="match status" value="1"/>
</dbReference>
<dbReference type="InterPro" id="IPR013830">
    <property type="entry name" value="SGNH_hydro"/>
</dbReference>
<protein>
    <recommendedName>
        <fullName evidence="3">SGNH hydrolase-type esterase domain-containing protein</fullName>
    </recommendedName>
</protein>
<proteinExistence type="predicted"/>
<gene>
    <name evidence="4" type="ORF">HMPREF0551_1038</name>
</gene>
<dbReference type="Pfam" id="PF13472">
    <property type="entry name" value="Lipase_GDSL_2"/>
    <property type="match status" value="1"/>
</dbReference>
<evidence type="ECO:0000256" key="1">
    <source>
        <dbReference type="SAM" id="MobiDB-lite"/>
    </source>
</evidence>
<evidence type="ECO:0000313" key="5">
    <source>
        <dbReference type="Proteomes" id="UP000011021"/>
    </source>
</evidence>
<comment type="caution">
    <text evidence="4">The sequence shown here is derived from an EMBL/GenBank/DDBJ whole genome shotgun (WGS) entry which is preliminary data.</text>
</comment>
<organism evidence="4 5">
    <name type="scientific">Lautropia mirabilis ATCC 51599</name>
    <dbReference type="NCBI Taxonomy" id="887898"/>
    <lineage>
        <taxon>Bacteria</taxon>
        <taxon>Pseudomonadati</taxon>
        <taxon>Pseudomonadota</taxon>
        <taxon>Betaproteobacteria</taxon>
        <taxon>Burkholderiales</taxon>
        <taxon>Burkholderiaceae</taxon>
        <taxon>Lautropia</taxon>
    </lineage>
</organism>
<accession>E7RWH6</accession>
<dbReference type="RefSeq" id="WP_005673252.1">
    <property type="nucleotide sequence ID" value="NZ_GL636062.1"/>
</dbReference>
<keyword evidence="2" id="KW-0732">Signal</keyword>
<feature type="region of interest" description="Disordered" evidence="1">
    <location>
        <begin position="20"/>
        <end position="62"/>
    </location>
</feature>
<dbReference type="EMBL" id="AEQP01000004">
    <property type="protein sequence ID" value="EFV95080.1"/>
    <property type="molecule type" value="Genomic_DNA"/>
</dbReference>
<dbReference type="GO" id="GO:0016788">
    <property type="term" value="F:hydrolase activity, acting on ester bonds"/>
    <property type="evidence" value="ECO:0007669"/>
    <property type="project" value="UniProtKB-ARBA"/>
</dbReference>
<dbReference type="eggNOG" id="ENOG5032QWH">
    <property type="taxonomic scope" value="Bacteria"/>
</dbReference>
<dbReference type="Proteomes" id="UP000011021">
    <property type="component" value="Unassembled WGS sequence"/>
</dbReference>
<evidence type="ECO:0000259" key="3">
    <source>
        <dbReference type="Pfam" id="PF13472"/>
    </source>
</evidence>